<evidence type="ECO:0000256" key="1">
    <source>
        <dbReference type="ARBA" id="ARBA00022553"/>
    </source>
</evidence>
<dbReference type="Proteomes" id="UP001302652">
    <property type="component" value="Chromosome 1"/>
</dbReference>
<evidence type="ECO:0000256" key="3">
    <source>
        <dbReference type="PROSITE-ProRule" id="PRU00169"/>
    </source>
</evidence>
<proteinExistence type="predicted"/>
<dbReference type="PROSITE" id="PS50043">
    <property type="entry name" value="HTH_LUXR_2"/>
    <property type="match status" value="1"/>
</dbReference>
<keyword evidence="7" id="KW-1185">Reference proteome</keyword>
<dbReference type="Pfam" id="PF00196">
    <property type="entry name" value="GerE"/>
    <property type="match status" value="1"/>
</dbReference>
<dbReference type="Gene3D" id="3.40.50.2300">
    <property type="match status" value="1"/>
</dbReference>
<keyword evidence="2" id="KW-0238">DNA-binding</keyword>
<reference evidence="6 7" key="1">
    <citation type="submission" date="2023-10" db="EMBL/GenBank/DDBJ databases">
        <title>Surface-active antibiotics is a multifunctional adaptation for post-fire microbes.</title>
        <authorList>
            <person name="Liu M.D."/>
            <person name="Du Y."/>
            <person name="Koupaei S.K."/>
            <person name="Kim N.R."/>
            <person name="Zhang W."/>
            <person name="Traxler M.F."/>
        </authorList>
    </citation>
    <scope>NUCLEOTIDE SEQUENCE [LARGE SCALE GENOMIC DNA]</scope>
    <source>
        <strain evidence="6 7">F3</strain>
    </source>
</reference>
<evidence type="ECO:0000313" key="7">
    <source>
        <dbReference type="Proteomes" id="UP001302652"/>
    </source>
</evidence>
<sequence length="223" mass="24635">MNLNLRIILADDHPFVLLGVRAMLETRAGVAIVGQAVSQTSLIKLLRRTPCDVLVTDLSMPEPGAAVEDELNLIRQIHAEWPRLRIVVMSTTTNSALLRVLASDGAVSLLSKTESMHELWRAIDRRESSRPYIGNSIATLLATPREAGCERPLALPLSGMQKTVVRMFVDGRSIAEIAATLGCHRRTVTWQKREAMVKLCVTNDPSLFSCVRAGEILKFESHI</sequence>
<evidence type="ECO:0000259" key="5">
    <source>
        <dbReference type="PROSITE" id="PS50110"/>
    </source>
</evidence>
<feature type="domain" description="HTH luxR-type" evidence="4">
    <location>
        <begin position="150"/>
        <end position="215"/>
    </location>
</feature>
<name>A0ABZ0EMG7_9BURK</name>
<dbReference type="InterPro" id="IPR058245">
    <property type="entry name" value="NreC/VraR/RcsB-like_REC"/>
</dbReference>
<dbReference type="SUPFAM" id="SSF52172">
    <property type="entry name" value="CheY-like"/>
    <property type="match status" value="1"/>
</dbReference>
<dbReference type="RefSeq" id="WP_317020664.1">
    <property type="nucleotide sequence ID" value="NZ_CP136513.1"/>
</dbReference>
<dbReference type="CDD" id="cd17535">
    <property type="entry name" value="REC_NarL-like"/>
    <property type="match status" value="1"/>
</dbReference>
<dbReference type="InterPro" id="IPR011006">
    <property type="entry name" value="CheY-like_superfamily"/>
</dbReference>
<feature type="modified residue" description="4-aspartylphosphate" evidence="3">
    <location>
        <position position="57"/>
    </location>
</feature>
<dbReference type="SMART" id="SM00448">
    <property type="entry name" value="REC"/>
    <property type="match status" value="1"/>
</dbReference>
<keyword evidence="1 3" id="KW-0597">Phosphoprotein</keyword>
<evidence type="ECO:0000256" key="2">
    <source>
        <dbReference type="ARBA" id="ARBA00023125"/>
    </source>
</evidence>
<dbReference type="InterPro" id="IPR016032">
    <property type="entry name" value="Sig_transdc_resp-reg_C-effctor"/>
</dbReference>
<dbReference type="InterPro" id="IPR000792">
    <property type="entry name" value="Tscrpt_reg_LuxR_C"/>
</dbReference>
<dbReference type="SUPFAM" id="SSF46894">
    <property type="entry name" value="C-terminal effector domain of the bipartite response regulators"/>
    <property type="match status" value="1"/>
</dbReference>
<dbReference type="PROSITE" id="PS50110">
    <property type="entry name" value="RESPONSE_REGULATORY"/>
    <property type="match status" value="1"/>
</dbReference>
<accession>A0ABZ0EMG7</accession>
<dbReference type="EMBL" id="CP136513">
    <property type="protein sequence ID" value="WOD18372.1"/>
    <property type="molecule type" value="Genomic_DNA"/>
</dbReference>
<dbReference type="Gene3D" id="1.10.10.10">
    <property type="entry name" value="Winged helix-like DNA-binding domain superfamily/Winged helix DNA-binding domain"/>
    <property type="match status" value="1"/>
</dbReference>
<dbReference type="PANTHER" id="PTHR43214">
    <property type="entry name" value="TWO-COMPONENT RESPONSE REGULATOR"/>
    <property type="match status" value="1"/>
</dbReference>
<dbReference type="Pfam" id="PF00072">
    <property type="entry name" value="Response_reg"/>
    <property type="match status" value="1"/>
</dbReference>
<dbReference type="InterPro" id="IPR001789">
    <property type="entry name" value="Sig_transdc_resp-reg_receiver"/>
</dbReference>
<feature type="domain" description="Response regulatory" evidence="5">
    <location>
        <begin position="6"/>
        <end position="127"/>
    </location>
</feature>
<protein>
    <submittedName>
        <fullName evidence="6">Response regulator transcription factor</fullName>
    </submittedName>
</protein>
<gene>
    <name evidence="6" type="ORF">RW095_37075</name>
</gene>
<dbReference type="InterPro" id="IPR036388">
    <property type="entry name" value="WH-like_DNA-bd_sf"/>
</dbReference>
<dbReference type="InterPro" id="IPR039420">
    <property type="entry name" value="WalR-like"/>
</dbReference>
<evidence type="ECO:0000313" key="6">
    <source>
        <dbReference type="EMBL" id="WOD18372.1"/>
    </source>
</evidence>
<organism evidence="6 7">
    <name type="scientific">Paraburkholderia kirstenboschensis</name>
    <dbReference type="NCBI Taxonomy" id="1245436"/>
    <lineage>
        <taxon>Bacteria</taxon>
        <taxon>Pseudomonadati</taxon>
        <taxon>Pseudomonadota</taxon>
        <taxon>Betaproteobacteria</taxon>
        <taxon>Burkholderiales</taxon>
        <taxon>Burkholderiaceae</taxon>
        <taxon>Paraburkholderia</taxon>
    </lineage>
</organism>
<evidence type="ECO:0000259" key="4">
    <source>
        <dbReference type="PROSITE" id="PS50043"/>
    </source>
</evidence>
<dbReference type="SMART" id="SM00421">
    <property type="entry name" value="HTH_LUXR"/>
    <property type="match status" value="1"/>
</dbReference>
<dbReference type="PANTHER" id="PTHR43214:SF17">
    <property type="entry name" value="TRANSCRIPTIONAL REGULATORY PROTEIN RCSB"/>
    <property type="match status" value="1"/>
</dbReference>